<accession>A0ABR2IPR4</accession>
<comment type="caution">
    <text evidence="1">The sequence shown here is derived from an EMBL/GenBank/DDBJ whole genome shotgun (WGS) entry which is preliminary data.</text>
</comment>
<organism evidence="1 2">
    <name type="scientific">Tritrichomonas musculus</name>
    <dbReference type="NCBI Taxonomy" id="1915356"/>
    <lineage>
        <taxon>Eukaryota</taxon>
        <taxon>Metamonada</taxon>
        <taxon>Parabasalia</taxon>
        <taxon>Tritrichomonadida</taxon>
        <taxon>Tritrichomonadidae</taxon>
        <taxon>Tritrichomonas</taxon>
    </lineage>
</organism>
<sequence length="128" mass="15531">MNDIYKQSFDQIHNSDIIDDDNFENDDLFSFQHNSKKINIFYSQLTKYSRHVRESYLFSDVINRLPQEIHQFQEEFQLIPENVDFFLQLLQQNFNINEDLILTYIQCIDLLKICKFLEVRKLSSKINQ</sequence>
<evidence type="ECO:0000313" key="1">
    <source>
        <dbReference type="EMBL" id="KAK8865444.1"/>
    </source>
</evidence>
<keyword evidence="2" id="KW-1185">Reference proteome</keyword>
<dbReference type="Proteomes" id="UP001470230">
    <property type="component" value="Unassembled WGS sequence"/>
</dbReference>
<dbReference type="EMBL" id="JAPFFF010000016">
    <property type="protein sequence ID" value="KAK8865444.1"/>
    <property type="molecule type" value="Genomic_DNA"/>
</dbReference>
<proteinExistence type="predicted"/>
<gene>
    <name evidence="1" type="ORF">M9Y10_010992</name>
</gene>
<evidence type="ECO:0000313" key="2">
    <source>
        <dbReference type="Proteomes" id="UP001470230"/>
    </source>
</evidence>
<reference evidence="1 2" key="1">
    <citation type="submission" date="2024-04" db="EMBL/GenBank/DDBJ databases">
        <title>Tritrichomonas musculus Genome.</title>
        <authorList>
            <person name="Alves-Ferreira E."/>
            <person name="Grigg M."/>
            <person name="Lorenzi H."/>
            <person name="Galac M."/>
        </authorList>
    </citation>
    <scope>NUCLEOTIDE SEQUENCE [LARGE SCALE GENOMIC DNA]</scope>
    <source>
        <strain evidence="1 2">EAF2021</strain>
    </source>
</reference>
<name>A0ABR2IPR4_9EUKA</name>
<protein>
    <submittedName>
        <fullName evidence="1">Uncharacterized protein</fullName>
    </submittedName>
</protein>